<reference evidence="1 2" key="1">
    <citation type="journal article" date="2019" name="Sci. Rep.">
        <title>Orb-weaving spider Araneus ventricosus genome elucidates the spidroin gene catalogue.</title>
        <authorList>
            <person name="Kono N."/>
            <person name="Nakamura H."/>
            <person name="Ohtoshi R."/>
            <person name="Moran D.A.P."/>
            <person name="Shinohara A."/>
            <person name="Yoshida Y."/>
            <person name="Fujiwara M."/>
            <person name="Mori M."/>
            <person name="Tomita M."/>
            <person name="Arakawa K."/>
        </authorList>
    </citation>
    <scope>NUCLEOTIDE SEQUENCE [LARGE SCALE GENOMIC DNA]</scope>
</reference>
<evidence type="ECO:0000313" key="2">
    <source>
        <dbReference type="Proteomes" id="UP000499080"/>
    </source>
</evidence>
<name>A0A4Y2VH20_ARAVE</name>
<keyword evidence="2" id="KW-1185">Reference proteome</keyword>
<gene>
    <name evidence="1" type="ORF">AVEN_121768_1</name>
</gene>
<organism evidence="1 2">
    <name type="scientific">Araneus ventricosus</name>
    <name type="common">Orbweaver spider</name>
    <name type="synonym">Epeira ventricosa</name>
    <dbReference type="NCBI Taxonomy" id="182803"/>
    <lineage>
        <taxon>Eukaryota</taxon>
        <taxon>Metazoa</taxon>
        <taxon>Ecdysozoa</taxon>
        <taxon>Arthropoda</taxon>
        <taxon>Chelicerata</taxon>
        <taxon>Arachnida</taxon>
        <taxon>Araneae</taxon>
        <taxon>Araneomorphae</taxon>
        <taxon>Entelegynae</taxon>
        <taxon>Araneoidea</taxon>
        <taxon>Araneidae</taxon>
        <taxon>Araneus</taxon>
    </lineage>
</organism>
<comment type="caution">
    <text evidence="1">The sequence shown here is derived from an EMBL/GenBank/DDBJ whole genome shotgun (WGS) entry which is preliminary data.</text>
</comment>
<sequence length="94" mass="10479">MAVRKSVMLVSVYGTLMSVDDQMAVSKSVMLVSVYGTLMPVDDFPSDGNQQKCDARGYAVVQCYVLSEQFKILCFHLIYKGSENVFIKLKSRAV</sequence>
<dbReference type="AlphaFoldDB" id="A0A4Y2VH20"/>
<accession>A0A4Y2VH20</accession>
<proteinExistence type="predicted"/>
<protein>
    <submittedName>
        <fullName evidence="1">Uncharacterized protein</fullName>
    </submittedName>
</protein>
<evidence type="ECO:0000313" key="1">
    <source>
        <dbReference type="EMBL" id="GBO23446.1"/>
    </source>
</evidence>
<dbReference type="Proteomes" id="UP000499080">
    <property type="component" value="Unassembled WGS sequence"/>
</dbReference>
<dbReference type="EMBL" id="BGPR01046497">
    <property type="protein sequence ID" value="GBO23446.1"/>
    <property type="molecule type" value="Genomic_DNA"/>
</dbReference>